<dbReference type="AlphaFoldDB" id="A0A1X7VTE7"/>
<dbReference type="EnsemblMetazoa" id="Aqu2.1.43115_001">
    <property type="protein sequence ID" value="Aqu2.1.43115_001"/>
    <property type="gene ID" value="Aqu2.1.43115"/>
</dbReference>
<organism evidence="1">
    <name type="scientific">Amphimedon queenslandica</name>
    <name type="common">Sponge</name>
    <dbReference type="NCBI Taxonomy" id="400682"/>
    <lineage>
        <taxon>Eukaryota</taxon>
        <taxon>Metazoa</taxon>
        <taxon>Porifera</taxon>
        <taxon>Demospongiae</taxon>
        <taxon>Heteroscleromorpha</taxon>
        <taxon>Haplosclerida</taxon>
        <taxon>Niphatidae</taxon>
        <taxon>Amphimedon</taxon>
    </lineage>
</organism>
<sequence>MIINKLNEIQMILTKLQIIIHHGGFFVLTGRNFKTFHSFEIGKEFQKAPFCTYTKLKAAIIKHIEVITCNCPFLGRHCCWFFKIAATDCPIGIGEVVRRVIGKALLSVIQNDTLEVTGCSQLCAGISSACEAVVHTVRSVYESDDAEGVFLVDASDAFISLNRGLALRNILHLCPFLGRVLINFYRKESSLFIGSDTLLFKEGTTQGDTLAMGMYAVASFPLINDLLTVNEVKQIWYADDTTGMGSVSKLRQWWDRINDLGQYYCYNPNVVKSTLLVKSYHFVKACDLFGNTNVSVTCDGVNVFGCPLGSDDYVKRELDR</sequence>
<dbReference type="InParanoid" id="A0A1X7VTE7"/>
<evidence type="ECO:0008006" key="2">
    <source>
        <dbReference type="Google" id="ProtNLM"/>
    </source>
</evidence>
<evidence type="ECO:0000313" key="1">
    <source>
        <dbReference type="EnsemblMetazoa" id="Aqu2.1.43115_001"/>
    </source>
</evidence>
<accession>A0A1X7VTE7</accession>
<protein>
    <recommendedName>
        <fullName evidence="2">Reverse transcriptase domain-containing protein</fullName>
    </recommendedName>
</protein>
<dbReference type="OrthoDB" id="5981853at2759"/>
<dbReference type="eggNOG" id="ENOG502S9D9">
    <property type="taxonomic scope" value="Eukaryota"/>
</dbReference>
<name>A0A1X7VTE7_AMPQE</name>
<reference evidence="1" key="1">
    <citation type="submission" date="2017-05" db="UniProtKB">
        <authorList>
            <consortium name="EnsemblMetazoa"/>
        </authorList>
    </citation>
    <scope>IDENTIFICATION</scope>
</reference>
<proteinExistence type="predicted"/>